<dbReference type="InterPro" id="IPR025870">
    <property type="entry name" value="Glyoxalase-like_dom"/>
</dbReference>
<accession>A0A844AYG9</accession>
<dbReference type="RefSeq" id="WP_323741022.1">
    <property type="nucleotide sequence ID" value="NZ_WJBU01000024.1"/>
</dbReference>
<dbReference type="EMBL" id="WJBU01000024">
    <property type="protein sequence ID" value="MRD49405.1"/>
    <property type="molecule type" value="Genomic_DNA"/>
</dbReference>
<protein>
    <submittedName>
        <fullName evidence="2">VOC family protein</fullName>
    </submittedName>
</protein>
<keyword evidence="3" id="KW-1185">Reference proteome</keyword>
<evidence type="ECO:0000313" key="2">
    <source>
        <dbReference type="EMBL" id="MRD49405.1"/>
    </source>
</evidence>
<feature type="domain" description="Glyoxalase-like" evidence="1">
    <location>
        <begin position="5"/>
        <end position="188"/>
    </location>
</feature>
<name>A0A844AYG9_9BURK</name>
<dbReference type="Pfam" id="PF13468">
    <property type="entry name" value="Glyoxalase_3"/>
    <property type="match status" value="1"/>
</dbReference>
<proteinExistence type="predicted"/>
<gene>
    <name evidence="2" type="ORF">GHT07_19205</name>
</gene>
<evidence type="ECO:0000313" key="3">
    <source>
        <dbReference type="Proteomes" id="UP000487350"/>
    </source>
</evidence>
<dbReference type="SUPFAM" id="SSF54593">
    <property type="entry name" value="Glyoxalase/Bleomycin resistance protein/Dihydroxybiphenyl dioxygenase"/>
    <property type="match status" value="1"/>
</dbReference>
<organism evidence="2 3">
    <name type="scientific">Caenimonas koreensis DSM 17982</name>
    <dbReference type="NCBI Taxonomy" id="1121255"/>
    <lineage>
        <taxon>Bacteria</taxon>
        <taxon>Pseudomonadati</taxon>
        <taxon>Pseudomonadota</taxon>
        <taxon>Betaproteobacteria</taxon>
        <taxon>Burkholderiales</taxon>
        <taxon>Comamonadaceae</taxon>
        <taxon>Caenimonas</taxon>
    </lineage>
</organism>
<dbReference type="AlphaFoldDB" id="A0A844AYG9"/>
<dbReference type="Gene3D" id="3.10.180.10">
    <property type="entry name" value="2,3-Dihydroxybiphenyl 1,2-Dioxygenase, domain 1"/>
    <property type="match status" value="1"/>
</dbReference>
<dbReference type="Proteomes" id="UP000487350">
    <property type="component" value="Unassembled WGS sequence"/>
</dbReference>
<evidence type="ECO:0000259" key="1">
    <source>
        <dbReference type="Pfam" id="PF13468"/>
    </source>
</evidence>
<comment type="caution">
    <text evidence="2">The sequence shown here is derived from an EMBL/GenBank/DDBJ whole genome shotgun (WGS) entry which is preliminary data.</text>
</comment>
<dbReference type="InterPro" id="IPR029068">
    <property type="entry name" value="Glyas_Bleomycin-R_OHBP_Dase"/>
</dbReference>
<reference evidence="2 3" key="1">
    <citation type="submission" date="2019-11" db="EMBL/GenBank/DDBJ databases">
        <title>Caenimonas koreensis gen. nov., sp. nov., isolated from activated sludge.</title>
        <authorList>
            <person name="Seung H.R."/>
        </authorList>
    </citation>
    <scope>NUCLEOTIDE SEQUENCE [LARGE SCALE GENOMIC DNA]</scope>
    <source>
        <strain evidence="2 3">EMB320</strain>
    </source>
</reference>
<sequence>MESRIDHLVVVAHSLEQGVAWCEATLSVTPGPGGKHPLMGTHNRLLRIDSPAYPSAYFEIIAIDSDTIAPAHKRWFDMDDAALRDAVRQQPRLVHFVASTPDAAAAIDALAQHGIDRGPLLKAERPVASGMLRWQISVRADGQRLFQGGLPAIIEWSGAHPTDAMPVSALTLQSLTVTHPRGDALRAAHRAIGLQGVAVETGAANLSATLLTPRGPITIESAGV</sequence>